<dbReference type="EMBL" id="CP076133">
    <property type="protein sequence ID" value="QWG04781.1"/>
    <property type="molecule type" value="Genomic_DNA"/>
</dbReference>
<dbReference type="PANTHER" id="PTHR45953">
    <property type="entry name" value="IDURONATE 2-SULFATASE"/>
    <property type="match status" value="1"/>
</dbReference>
<comment type="similarity">
    <text evidence="2">Belongs to the sulfatase family.</text>
</comment>
<comment type="cofactor">
    <cofactor evidence="1">
        <name>Ca(2+)</name>
        <dbReference type="ChEBI" id="CHEBI:29108"/>
    </cofactor>
</comment>
<feature type="chain" id="PRO_5043768686" evidence="7">
    <location>
        <begin position="22"/>
        <end position="473"/>
    </location>
</feature>
<dbReference type="InterPro" id="IPR035874">
    <property type="entry name" value="IDS"/>
</dbReference>
<dbReference type="PANTHER" id="PTHR45953:SF1">
    <property type="entry name" value="IDURONATE 2-SULFATASE"/>
    <property type="match status" value="1"/>
</dbReference>
<evidence type="ECO:0000256" key="1">
    <source>
        <dbReference type="ARBA" id="ARBA00001913"/>
    </source>
</evidence>
<dbReference type="AlphaFoldDB" id="A0AAX1NE01"/>
<protein>
    <submittedName>
        <fullName evidence="9">Sulfatase-like hydrolase/transferase</fullName>
    </submittedName>
</protein>
<dbReference type="SUPFAM" id="SSF53649">
    <property type="entry name" value="Alkaline phosphatase-like"/>
    <property type="match status" value="1"/>
</dbReference>
<dbReference type="RefSeq" id="WP_169662517.1">
    <property type="nucleotide sequence ID" value="NZ_CP076133.1"/>
</dbReference>
<keyword evidence="10" id="KW-1185">Reference proteome</keyword>
<dbReference type="Pfam" id="PF00884">
    <property type="entry name" value="Sulfatase"/>
    <property type="match status" value="1"/>
</dbReference>
<feature type="signal peptide" evidence="7">
    <location>
        <begin position="1"/>
        <end position="21"/>
    </location>
</feature>
<dbReference type="KEGG" id="fya:KMW28_28200"/>
<name>A0AAX1NE01_9BACT</name>
<keyword evidence="6" id="KW-0106">Calcium</keyword>
<accession>A0AAX1NE01</accession>
<organism evidence="9 10">
    <name type="scientific">Flammeovirga yaeyamensis</name>
    <dbReference type="NCBI Taxonomy" id="367791"/>
    <lineage>
        <taxon>Bacteria</taxon>
        <taxon>Pseudomonadati</taxon>
        <taxon>Bacteroidota</taxon>
        <taxon>Cytophagia</taxon>
        <taxon>Cytophagales</taxon>
        <taxon>Flammeovirgaceae</taxon>
        <taxon>Flammeovirga</taxon>
    </lineage>
</organism>
<evidence type="ECO:0000256" key="4">
    <source>
        <dbReference type="ARBA" id="ARBA00022729"/>
    </source>
</evidence>
<evidence type="ECO:0000256" key="6">
    <source>
        <dbReference type="ARBA" id="ARBA00022837"/>
    </source>
</evidence>
<dbReference type="GO" id="GO:0005737">
    <property type="term" value="C:cytoplasm"/>
    <property type="evidence" value="ECO:0007669"/>
    <property type="project" value="TreeGrafter"/>
</dbReference>
<dbReference type="CDD" id="cd16030">
    <property type="entry name" value="iduronate-2-sulfatase"/>
    <property type="match status" value="1"/>
</dbReference>
<keyword evidence="4 7" id="KW-0732">Signal</keyword>
<dbReference type="InterPro" id="IPR017850">
    <property type="entry name" value="Alkaline_phosphatase_core_sf"/>
</dbReference>
<dbReference type="GO" id="GO:0004423">
    <property type="term" value="F:iduronate-2-sulfatase activity"/>
    <property type="evidence" value="ECO:0007669"/>
    <property type="project" value="InterPro"/>
</dbReference>
<dbReference type="InterPro" id="IPR000917">
    <property type="entry name" value="Sulfatase_N"/>
</dbReference>
<dbReference type="Gene3D" id="3.40.720.10">
    <property type="entry name" value="Alkaline Phosphatase, subunit A"/>
    <property type="match status" value="1"/>
</dbReference>
<keyword evidence="5 9" id="KW-0378">Hydrolase</keyword>
<reference evidence="9 10" key="1">
    <citation type="submission" date="2021-05" db="EMBL/GenBank/DDBJ databases">
        <title>Comparative genomic studies on the polysaccharide-degrading batcterial strains of the Flammeovirga genus.</title>
        <authorList>
            <person name="Zewei F."/>
            <person name="Zheng Z."/>
            <person name="Yu L."/>
            <person name="Ruyue G."/>
            <person name="Yanhong M."/>
            <person name="Yuanyuan C."/>
            <person name="Jingyan G."/>
            <person name="Wenjun H."/>
        </authorList>
    </citation>
    <scope>NUCLEOTIDE SEQUENCE [LARGE SCALE GENOMIC DNA]</scope>
    <source>
        <strain evidence="9 10">NBRC:100898</strain>
    </source>
</reference>
<evidence type="ECO:0000256" key="2">
    <source>
        <dbReference type="ARBA" id="ARBA00008779"/>
    </source>
</evidence>
<gene>
    <name evidence="9" type="ORF">KMW28_28200</name>
</gene>
<evidence type="ECO:0000256" key="5">
    <source>
        <dbReference type="ARBA" id="ARBA00022801"/>
    </source>
</evidence>
<keyword evidence="3" id="KW-0479">Metal-binding</keyword>
<evidence type="ECO:0000259" key="8">
    <source>
        <dbReference type="Pfam" id="PF00884"/>
    </source>
</evidence>
<evidence type="ECO:0000256" key="7">
    <source>
        <dbReference type="SAM" id="SignalP"/>
    </source>
</evidence>
<evidence type="ECO:0000313" key="10">
    <source>
        <dbReference type="Proteomes" id="UP000678679"/>
    </source>
</evidence>
<proteinExistence type="inferred from homology"/>
<dbReference type="Proteomes" id="UP000678679">
    <property type="component" value="Chromosome 2"/>
</dbReference>
<evidence type="ECO:0000256" key="3">
    <source>
        <dbReference type="ARBA" id="ARBA00022723"/>
    </source>
</evidence>
<sequence length="473" mass="53529">MKKLLKSIVAGILFVPATVFAQDKPNILFITVDDLRPELGAYGNETIKTPNIDQLSEHATTFNNAFCQVPVCGASRASMHTGVRPTFTRFVDAGAKIDKDMPNAVTMGQHFKENGYYTFSAGKVIHGKTDASKRTWSEYHPAENMFEYHNPELVADNENPTAPYKKSLPYEIVENSKDTDFLDGRTIELAKDRLKKFKKMDQPFFMAVGLARPHLPFVAPKRFWDEYKEDEIEMAKNPFLPEGIPAVAKTSYGELRAYRTVPRKGDIDAEMAKKLKHGYYASVSFSDYLLGELIDELKKQGLYDNTIIVLWGDHGWQLGEHTFWAKHTAFDIAIRVPFIIKPHSGKNAQSGATEGFAEMVDVFPTLCDLAGLEQPDQLQGQSLVPTLMNGDVSVKEYTLSRWKQGDTVRTKGFRYTLFRNKAGKELAEMMYDLTKDPQENKNIVNDPDYADQVKKHRALLKTALAHYQLDHAR</sequence>
<dbReference type="GO" id="GO:0046872">
    <property type="term" value="F:metal ion binding"/>
    <property type="evidence" value="ECO:0007669"/>
    <property type="project" value="UniProtKB-KW"/>
</dbReference>
<evidence type="ECO:0000313" key="9">
    <source>
        <dbReference type="EMBL" id="QWG04781.1"/>
    </source>
</evidence>
<feature type="domain" description="Sulfatase N-terminal" evidence="8">
    <location>
        <begin position="25"/>
        <end position="371"/>
    </location>
</feature>